<dbReference type="GO" id="GO:0016020">
    <property type="term" value="C:membrane"/>
    <property type="evidence" value="ECO:0007669"/>
    <property type="project" value="UniProtKB-SubCell"/>
</dbReference>
<dbReference type="GO" id="GO:0004930">
    <property type="term" value="F:G protein-coupled receptor activity"/>
    <property type="evidence" value="ECO:0007669"/>
    <property type="project" value="InterPro"/>
</dbReference>
<evidence type="ECO:0000256" key="1">
    <source>
        <dbReference type="ARBA" id="ARBA00004370"/>
    </source>
</evidence>
<feature type="transmembrane region" description="Helical" evidence="5">
    <location>
        <begin position="6"/>
        <end position="23"/>
    </location>
</feature>
<protein>
    <submittedName>
        <fullName evidence="7">G_PROTEIN_RECEP_F1_2 domain-containing protein</fullName>
    </submittedName>
</protein>
<feature type="transmembrane region" description="Helical" evidence="5">
    <location>
        <begin position="251"/>
        <end position="279"/>
    </location>
</feature>
<dbReference type="SMART" id="SM01381">
    <property type="entry name" value="7TM_GPCR_Srsx"/>
    <property type="match status" value="1"/>
</dbReference>
<name>A0A7I4YNH0_HAECO</name>
<feature type="transmembrane region" description="Helical" evidence="5">
    <location>
        <begin position="131"/>
        <end position="148"/>
    </location>
</feature>
<reference evidence="7" key="1">
    <citation type="submission" date="2020-12" db="UniProtKB">
        <authorList>
            <consortium name="WormBaseParasite"/>
        </authorList>
    </citation>
    <scope>IDENTIFICATION</scope>
    <source>
        <strain evidence="7">MHco3</strain>
    </source>
</reference>
<feature type="transmembrane region" description="Helical" evidence="5">
    <location>
        <begin position="86"/>
        <end position="111"/>
    </location>
</feature>
<keyword evidence="4 5" id="KW-0472">Membrane</keyword>
<organism evidence="6 7">
    <name type="scientific">Haemonchus contortus</name>
    <name type="common">Barber pole worm</name>
    <dbReference type="NCBI Taxonomy" id="6289"/>
    <lineage>
        <taxon>Eukaryota</taxon>
        <taxon>Metazoa</taxon>
        <taxon>Ecdysozoa</taxon>
        <taxon>Nematoda</taxon>
        <taxon>Chromadorea</taxon>
        <taxon>Rhabditida</taxon>
        <taxon>Rhabditina</taxon>
        <taxon>Rhabditomorpha</taxon>
        <taxon>Strongyloidea</taxon>
        <taxon>Trichostrongylidae</taxon>
        <taxon>Haemonchus</taxon>
    </lineage>
</organism>
<proteinExistence type="predicted"/>
<feature type="transmembrane region" description="Helical" evidence="5">
    <location>
        <begin position="216"/>
        <end position="239"/>
    </location>
</feature>
<evidence type="ECO:0000256" key="2">
    <source>
        <dbReference type="ARBA" id="ARBA00022692"/>
    </source>
</evidence>
<dbReference type="OrthoDB" id="5820127at2759"/>
<evidence type="ECO:0000313" key="7">
    <source>
        <dbReference type="WBParaSite" id="HCON_00120295-00001"/>
    </source>
</evidence>
<comment type="subcellular location">
    <subcellularLocation>
        <location evidence="1">Membrane</location>
    </subcellularLocation>
</comment>
<keyword evidence="3 5" id="KW-1133">Transmembrane helix</keyword>
<evidence type="ECO:0000313" key="6">
    <source>
        <dbReference type="Proteomes" id="UP000025227"/>
    </source>
</evidence>
<accession>A0A7I4YNH0</accession>
<evidence type="ECO:0000256" key="3">
    <source>
        <dbReference type="ARBA" id="ARBA00022989"/>
    </source>
</evidence>
<feature type="transmembrane region" description="Helical" evidence="5">
    <location>
        <begin position="177"/>
        <end position="196"/>
    </location>
</feature>
<keyword evidence="6" id="KW-1185">Reference proteome</keyword>
<dbReference type="Proteomes" id="UP000025227">
    <property type="component" value="Unplaced"/>
</dbReference>
<evidence type="ECO:0000256" key="4">
    <source>
        <dbReference type="ARBA" id="ARBA00023136"/>
    </source>
</evidence>
<dbReference type="InterPro" id="IPR000276">
    <property type="entry name" value="GPCR_Rhodpsn"/>
</dbReference>
<keyword evidence="2 5" id="KW-0812">Transmembrane</keyword>
<feature type="transmembrane region" description="Helical" evidence="5">
    <location>
        <begin position="285"/>
        <end position="309"/>
    </location>
</feature>
<dbReference type="Pfam" id="PF10320">
    <property type="entry name" value="7TM_GPCR_Srsx"/>
    <property type="match status" value="2"/>
</dbReference>
<evidence type="ECO:0000256" key="5">
    <source>
        <dbReference type="SAM" id="Phobius"/>
    </source>
</evidence>
<dbReference type="InterPro" id="IPR019424">
    <property type="entry name" value="7TM_GPCR_Srsx"/>
</dbReference>
<dbReference type="AlphaFoldDB" id="A0A7I4YNH0"/>
<dbReference type="WBParaSite" id="HCON_00120295-00001">
    <property type="protein sequence ID" value="HCON_00120295-00001"/>
    <property type="gene ID" value="HCON_00120295"/>
</dbReference>
<sequence length="315" mass="35518">IYLQLAPIFGSCFSLVLLLNIAIDRLLSLMSFYDKLIAYYRELYLTAHILPAVVFGMIEVVLFFVYRTPDEFILCSFAIVMQGPGLELLLMSVLVICTLVIMCYLVFICFLKKIRMSVEGHEIRQSLCMHLLRAPTFGLSFSLVLLLSIALDRLLSLMSFYGTLIAYYRKLYLTAHILPAIIFGIIVNVVFFVYQATDEYILCSFAIVMQGPADDFLNMAVIAICAVVILCYLLFICFLNKIRTSTINVKSIYRCVLIITLAVIFGYFAAAAAVVIGSGLNVERFYLNLLAGLIACFSISITFFVYYTIRQVRGS</sequence>
<feature type="transmembrane region" description="Helical" evidence="5">
    <location>
        <begin position="43"/>
        <end position="66"/>
    </location>
</feature>